<proteinExistence type="predicted"/>
<evidence type="ECO:0000256" key="2">
    <source>
        <dbReference type="SAM" id="SignalP"/>
    </source>
</evidence>
<organism evidence="3 4">
    <name type="scientific">Sphingomonas immobilis</name>
    <dbReference type="NCBI Taxonomy" id="3063997"/>
    <lineage>
        <taxon>Bacteria</taxon>
        <taxon>Pseudomonadati</taxon>
        <taxon>Pseudomonadota</taxon>
        <taxon>Alphaproteobacteria</taxon>
        <taxon>Sphingomonadales</taxon>
        <taxon>Sphingomonadaceae</taxon>
        <taxon>Sphingomonas</taxon>
    </lineage>
</organism>
<reference evidence="3" key="1">
    <citation type="submission" date="2023-07" db="EMBL/GenBank/DDBJ databases">
        <authorList>
            <person name="Kim M.K."/>
        </authorList>
    </citation>
    <scope>NUCLEOTIDE SEQUENCE</scope>
    <source>
        <strain evidence="3">CA1-15</strain>
    </source>
</reference>
<feature type="region of interest" description="Disordered" evidence="1">
    <location>
        <begin position="164"/>
        <end position="193"/>
    </location>
</feature>
<protein>
    <submittedName>
        <fullName evidence="3">Uncharacterized protein</fullName>
    </submittedName>
</protein>
<feature type="signal peptide" evidence="2">
    <location>
        <begin position="1"/>
        <end position="24"/>
    </location>
</feature>
<dbReference type="Proteomes" id="UP001176468">
    <property type="component" value="Unassembled WGS sequence"/>
</dbReference>
<comment type="caution">
    <text evidence="3">The sequence shown here is derived from an EMBL/GenBank/DDBJ whole genome shotgun (WGS) entry which is preliminary data.</text>
</comment>
<gene>
    <name evidence="3" type="ORF">Q5H94_13505</name>
</gene>
<accession>A0ABT9A1K5</accession>
<keyword evidence="2" id="KW-0732">Signal</keyword>
<evidence type="ECO:0000313" key="4">
    <source>
        <dbReference type="Proteomes" id="UP001176468"/>
    </source>
</evidence>
<keyword evidence="4" id="KW-1185">Reference proteome</keyword>
<dbReference type="EMBL" id="JAUQSZ010000009">
    <property type="protein sequence ID" value="MDO7843347.1"/>
    <property type="molecule type" value="Genomic_DNA"/>
</dbReference>
<sequence length="193" mass="20771">MPVPKLPAAFALAAVLFAGAPAAAQRYPAREVGDWTVAASADGNGCFLSRTYQRPGGTTLLFGIDTDGTNHLTLLNANWSIASRDRLKLDFRLSRGGYAKHFAIGIVSDGKQGFVTNFEAKFPVYFAASTFLRVDRGDIPVERLNLDGSGAAMAELRRCLAMRQPGPTAGKVREEGIPRDPFSPDAKRRSGAR</sequence>
<feature type="chain" id="PRO_5045883389" evidence="2">
    <location>
        <begin position="25"/>
        <end position="193"/>
    </location>
</feature>
<name>A0ABT9A1K5_9SPHN</name>
<evidence type="ECO:0000256" key="1">
    <source>
        <dbReference type="SAM" id="MobiDB-lite"/>
    </source>
</evidence>
<evidence type="ECO:0000313" key="3">
    <source>
        <dbReference type="EMBL" id="MDO7843347.1"/>
    </source>
</evidence>